<feature type="non-terminal residue" evidence="2">
    <location>
        <position position="304"/>
    </location>
</feature>
<proteinExistence type="predicted"/>
<dbReference type="InterPro" id="IPR039637">
    <property type="entry name" value="CNOT7/CNOT8/Pop2"/>
</dbReference>
<dbReference type="Gene3D" id="3.30.420.10">
    <property type="entry name" value="Ribonuclease H-like superfamily/Ribonuclease H"/>
    <property type="match status" value="2"/>
</dbReference>
<name>A0ABP0KCG7_9DINO</name>
<dbReference type="EMBL" id="CAXAMN010008247">
    <property type="protein sequence ID" value="CAK9024491.1"/>
    <property type="molecule type" value="Genomic_DNA"/>
</dbReference>
<dbReference type="Proteomes" id="UP001642484">
    <property type="component" value="Unassembled WGS sequence"/>
</dbReference>
<evidence type="ECO:0000313" key="3">
    <source>
        <dbReference type="Proteomes" id="UP001642484"/>
    </source>
</evidence>
<gene>
    <name evidence="2" type="ORF">CCMP2556_LOCUS15648</name>
</gene>
<feature type="compositionally biased region" description="Basic and acidic residues" evidence="1">
    <location>
        <begin position="294"/>
        <end position="304"/>
    </location>
</feature>
<sequence length="304" mass="34825">MNHEGDHLAVERAPSKRQERRSQEVWADNLAEEMARMVDVAENFLYVALDTQFGGLVLQPKGPFTSLSEYHWQTLKANVDLTKVLQVSFTFSDPRGIRPKGICTWRFNFSFNSSRDFYSKEVVESLCQQRNLSIRRHMEEGIQPNQFAELLLGSGLVLNEDVHWITYRGTNTLEVREDGHPGRPEAPHIVLAGLYDLAHLLQMLRGECIPDEVQNFFEDLDLFFPCRCDISKHLSRQNGSSFRNAHYILDAFFRLPDAVRRTAFEPENEAVTVLSVPDASEPPPGFARATGKSSRKEREESRQK</sequence>
<dbReference type="SUPFAM" id="SSF53098">
    <property type="entry name" value="Ribonuclease H-like"/>
    <property type="match status" value="2"/>
</dbReference>
<keyword evidence="3" id="KW-1185">Reference proteome</keyword>
<evidence type="ECO:0000313" key="2">
    <source>
        <dbReference type="EMBL" id="CAK9024491.1"/>
    </source>
</evidence>
<protein>
    <submittedName>
        <fullName evidence="2">Uncharacterized protein</fullName>
    </submittedName>
</protein>
<dbReference type="InterPro" id="IPR012337">
    <property type="entry name" value="RNaseH-like_sf"/>
</dbReference>
<organism evidence="2 3">
    <name type="scientific">Durusdinium trenchii</name>
    <dbReference type="NCBI Taxonomy" id="1381693"/>
    <lineage>
        <taxon>Eukaryota</taxon>
        <taxon>Sar</taxon>
        <taxon>Alveolata</taxon>
        <taxon>Dinophyceae</taxon>
        <taxon>Suessiales</taxon>
        <taxon>Symbiodiniaceae</taxon>
        <taxon>Durusdinium</taxon>
    </lineage>
</organism>
<accession>A0ABP0KCG7</accession>
<comment type="caution">
    <text evidence="2">The sequence shown here is derived from an EMBL/GenBank/DDBJ whole genome shotgun (WGS) entry which is preliminary data.</text>
</comment>
<evidence type="ECO:0000256" key="1">
    <source>
        <dbReference type="SAM" id="MobiDB-lite"/>
    </source>
</evidence>
<dbReference type="PANTHER" id="PTHR10797">
    <property type="entry name" value="CCR4-NOT TRANSCRIPTION COMPLEX SUBUNIT"/>
    <property type="match status" value="1"/>
</dbReference>
<dbReference type="InterPro" id="IPR036397">
    <property type="entry name" value="RNaseH_sf"/>
</dbReference>
<reference evidence="2 3" key="1">
    <citation type="submission" date="2024-02" db="EMBL/GenBank/DDBJ databases">
        <authorList>
            <person name="Chen Y."/>
            <person name="Shah S."/>
            <person name="Dougan E. K."/>
            <person name="Thang M."/>
            <person name="Chan C."/>
        </authorList>
    </citation>
    <scope>NUCLEOTIDE SEQUENCE [LARGE SCALE GENOMIC DNA]</scope>
</reference>
<feature type="region of interest" description="Disordered" evidence="1">
    <location>
        <begin position="274"/>
        <end position="304"/>
    </location>
</feature>
<feature type="region of interest" description="Disordered" evidence="1">
    <location>
        <begin position="1"/>
        <end position="21"/>
    </location>
</feature>